<dbReference type="GO" id="GO:0004521">
    <property type="term" value="F:RNA endonuclease activity"/>
    <property type="evidence" value="ECO:0007669"/>
    <property type="project" value="TreeGrafter"/>
</dbReference>
<gene>
    <name evidence="6" type="ORF">VP01_1383g13</name>
</gene>
<protein>
    <submittedName>
        <fullName evidence="6">Endonuclease</fullName>
    </submittedName>
</protein>
<keyword evidence="2" id="KW-0479">Metal-binding</keyword>
<evidence type="ECO:0000256" key="3">
    <source>
        <dbReference type="SAM" id="MobiDB-lite"/>
    </source>
</evidence>
<dbReference type="GO" id="GO:0003676">
    <property type="term" value="F:nucleic acid binding"/>
    <property type="evidence" value="ECO:0007669"/>
    <property type="project" value="InterPro"/>
</dbReference>
<dbReference type="STRING" id="27349.A0A0L6VN91"/>
<evidence type="ECO:0000256" key="2">
    <source>
        <dbReference type="PIRSR" id="PIRSR640255-2"/>
    </source>
</evidence>
<dbReference type="InterPro" id="IPR040255">
    <property type="entry name" value="Non-specific_endonuclease"/>
</dbReference>
<dbReference type="GO" id="GO:0046872">
    <property type="term" value="F:metal ion binding"/>
    <property type="evidence" value="ECO:0007669"/>
    <property type="project" value="UniProtKB-KW"/>
</dbReference>
<keyword evidence="7" id="KW-1185">Reference proteome</keyword>
<dbReference type="AlphaFoldDB" id="A0A0L6VN91"/>
<evidence type="ECO:0000256" key="4">
    <source>
        <dbReference type="SAM" id="Phobius"/>
    </source>
</evidence>
<dbReference type="InterPro" id="IPR001604">
    <property type="entry name" value="Endo_G_ENPP1-like_dom"/>
</dbReference>
<keyword evidence="4" id="KW-0472">Membrane</keyword>
<keyword evidence="6" id="KW-0378">Hydrolase</keyword>
<dbReference type="SMART" id="SM00477">
    <property type="entry name" value="NUC"/>
    <property type="match status" value="1"/>
</dbReference>
<dbReference type="InterPro" id="IPR020821">
    <property type="entry name" value="ENPP1-3/EXOG-like_nuc-like"/>
</dbReference>
<dbReference type="OrthoDB" id="5418055at2759"/>
<dbReference type="PANTHER" id="PTHR13966">
    <property type="entry name" value="ENDONUCLEASE RELATED"/>
    <property type="match status" value="1"/>
</dbReference>
<feature type="region of interest" description="Disordered" evidence="3">
    <location>
        <begin position="27"/>
        <end position="53"/>
    </location>
</feature>
<keyword evidence="6" id="KW-0540">Nuclease</keyword>
<keyword evidence="6" id="KW-0255">Endonuclease</keyword>
<dbReference type="InterPro" id="IPR044925">
    <property type="entry name" value="His-Me_finger_sf"/>
</dbReference>
<evidence type="ECO:0000313" key="7">
    <source>
        <dbReference type="Proteomes" id="UP000037035"/>
    </source>
</evidence>
<dbReference type="EMBL" id="LAVV01004265">
    <property type="protein sequence ID" value="KNZ61580.1"/>
    <property type="molecule type" value="Genomic_DNA"/>
</dbReference>
<evidence type="ECO:0000256" key="1">
    <source>
        <dbReference type="ARBA" id="ARBA00010052"/>
    </source>
</evidence>
<feature type="binding site" evidence="2">
    <location>
        <position position="208"/>
    </location>
    <ligand>
        <name>Mg(2+)</name>
        <dbReference type="ChEBI" id="CHEBI:18420"/>
        <note>catalytic</note>
    </ligand>
</feature>
<keyword evidence="4" id="KW-0812">Transmembrane</keyword>
<keyword evidence="4" id="KW-1133">Transmembrane helix</keyword>
<dbReference type="Gene3D" id="3.40.570.10">
    <property type="entry name" value="Extracellular Endonuclease, subunit A"/>
    <property type="match status" value="2"/>
</dbReference>
<feature type="domain" description="ENPP1-3/EXOG-like endonuclease/phosphodiesterase" evidence="5">
    <location>
        <begin position="97"/>
        <end position="336"/>
    </location>
</feature>
<organism evidence="6 7">
    <name type="scientific">Puccinia sorghi</name>
    <dbReference type="NCBI Taxonomy" id="27349"/>
    <lineage>
        <taxon>Eukaryota</taxon>
        <taxon>Fungi</taxon>
        <taxon>Dikarya</taxon>
        <taxon>Basidiomycota</taxon>
        <taxon>Pucciniomycotina</taxon>
        <taxon>Pucciniomycetes</taxon>
        <taxon>Pucciniales</taxon>
        <taxon>Pucciniaceae</taxon>
        <taxon>Puccinia</taxon>
    </lineage>
</organism>
<feature type="transmembrane region" description="Helical" evidence="4">
    <location>
        <begin position="125"/>
        <end position="147"/>
    </location>
</feature>
<comment type="similarity">
    <text evidence="1">Belongs to the DNA/RNA non-specific endonuclease family.</text>
</comment>
<accession>A0A0L6VN91</accession>
<dbReference type="GO" id="GO:0005743">
    <property type="term" value="C:mitochondrial inner membrane"/>
    <property type="evidence" value="ECO:0007669"/>
    <property type="project" value="TreeGrafter"/>
</dbReference>
<dbReference type="VEuPathDB" id="FungiDB:VP01_1383g13"/>
<sequence>MASTLSHSAVFAAGLLIGVGSILYSNQRPSNHSAHHSHPDKQISTKPVNSVSSQHHPFQHQHFFSAPEASTTPSHSSSLKEILKFGNPGPISDFFEREAYAVGYDRRTRNPAWTAEHLTSSNLKYIISSCFHGLIISFLPLIGLLVIQNTQHIPQYLVKFTFPRCPFLEFSLFLPVGSSGRCQKKSISHEPNLLTIKYCPSIFPRKINKDLLGTSRGLCSPAHQLFSRCICVHLADVPSQARSCDQEAYSELRSNRPPPPKSTIGNPPNVAVPTHFAKVVFATGGKHDSDAKGVIGSFVLPNDKISNDQPLTSFEVPVDVVEKSAGLTLLPESVKTNPVRLCSTVHSKTDASSPLLCVAVLGSLVSQITYNKPKKPSK</sequence>
<dbReference type="Pfam" id="PF01223">
    <property type="entry name" value="Endonuclease_NS"/>
    <property type="match status" value="2"/>
</dbReference>
<dbReference type="GO" id="GO:0005634">
    <property type="term" value="C:nucleus"/>
    <property type="evidence" value="ECO:0007669"/>
    <property type="project" value="TreeGrafter"/>
</dbReference>
<evidence type="ECO:0000313" key="6">
    <source>
        <dbReference type="EMBL" id="KNZ61580.1"/>
    </source>
</evidence>
<dbReference type="InterPro" id="IPR044929">
    <property type="entry name" value="DNA/RNA_non-sp_Endonuclease_sf"/>
</dbReference>
<dbReference type="PANTHER" id="PTHR13966:SF5">
    <property type="entry name" value="ENDONUCLEASE G, MITOCHONDRIAL"/>
    <property type="match status" value="1"/>
</dbReference>
<name>A0A0L6VN91_9BASI</name>
<feature type="transmembrane region" description="Helical" evidence="4">
    <location>
        <begin position="6"/>
        <end position="24"/>
    </location>
</feature>
<evidence type="ECO:0000259" key="5">
    <source>
        <dbReference type="SMART" id="SM00477"/>
    </source>
</evidence>
<comment type="caution">
    <text evidence="6">The sequence shown here is derived from an EMBL/GenBank/DDBJ whole genome shotgun (WGS) entry which is preliminary data.</text>
</comment>
<dbReference type="GO" id="GO:0006309">
    <property type="term" value="P:apoptotic DNA fragmentation"/>
    <property type="evidence" value="ECO:0007669"/>
    <property type="project" value="TreeGrafter"/>
</dbReference>
<reference evidence="6" key="1">
    <citation type="submission" date="2015-08" db="EMBL/GenBank/DDBJ databases">
        <title>Next Generation Sequencing and Analysis of the Genome of Puccinia sorghi L Schw, the Causal Agent of Maize Common Rust.</title>
        <authorList>
            <person name="Rochi L."/>
            <person name="Burguener G."/>
            <person name="Darino M."/>
            <person name="Turjanski A."/>
            <person name="Kreff E."/>
            <person name="Dieguez M.J."/>
            <person name="Sacco F."/>
        </authorList>
    </citation>
    <scope>NUCLEOTIDE SEQUENCE [LARGE SCALE GENOMIC DNA]</scope>
    <source>
        <strain evidence="6">RO10H11247</strain>
    </source>
</reference>
<dbReference type="GO" id="GO:0000014">
    <property type="term" value="F:single-stranded DNA endodeoxyribonuclease activity"/>
    <property type="evidence" value="ECO:0007669"/>
    <property type="project" value="TreeGrafter"/>
</dbReference>
<dbReference type="SUPFAM" id="SSF54060">
    <property type="entry name" value="His-Me finger endonucleases"/>
    <property type="match status" value="2"/>
</dbReference>
<dbReference type="Proteomes" id="UP000037035">
    <property type="component" value="Unassembled WGS sequence"/>
</dbReference>
<proteinExistence type="inferred from homology"/>